<dbReference type="SUPFAM" id="SSF74853">
    <property type="entry name" value="Lamin A/C globular tail domain"/>
    <property type="match status" value="1"/>
</dbReference>
<reference evidence="3" key="1">
    <citation type="journal article" date="2014" name="Front. Microbiol.">
        <title>High frequency of phylogenetically diverse reductive dehalogenase-homologous genes in deep subseafloor sedimentary metagenomes.</title>
        <authorList>
            <person name="Kawai M."/>
            <person name="Futagami T."/>
            <person name="Toyoda A."/>
            <person name="Takaki Y."/>
            <person name="Nishi S."/>
            <person name="Hori S."/>
            <person name="Arai W."/>
            <person name="Tsubouchi T."/>
            <person name="Morono Y."/>
            <person name="Uchiyama I."/>
            <person name="Ito T."/>
            <person name="Fujiyama A."/>
            <person name="Inagaki F."/>
            <person name="Takami H."/>
        </authorList>
    </citation>
    <scope>NUCLEOTIDE SEQUENCE</scope>
    <source>
        <strain evidence="3">Expedition CK06-06</strain>
    </source>
</reference>
<evidence type="ECO:0000259" key="2">
    <source>
        <dbReference type="Pfam" id="PF00932"/>
    </source>
</evidence>
<dbReference type="EMBL" id="BARW01024132">
    <property type="protein sequence ID" value="GAI88981.1"/>
    <property type="molecule type" value="Genomic_DNA"/>
</dbReference>
<feature type="region of interest" description="Disordered" evidence="1">
    <location>
        <begin position="217"/>
        <end position="249"/>
    </location>
</feature>
<proteinExistence type="predicted"/>
<dbReference type="AlphaFoldDB" id="X1TCA8"/>
<evidence type="ECO:0000313" key="3">
    <source>
        <dbReference type="EMBL" id="GAI88981.1"/>
    </source>
</evidence>
<accession>X1TCA8</accession>
<name>X1TCA8_9ZZZZ</name>
<gene>
    <name evidence="3" type="ORF">S12H4_39853</name>
</gene>
<protein>
    <recommendedName>
        <fullName evidence="2">LTD domain-containing protein</fullName>
    </recommendedName>
</protein>
<evidence type="ECO:0000256" key="1">
    <source>
        <dbReference type="SAM" id="MobiDB-lite"/>
    </source>
</evidence>
<organism evidence="3">
    <name type="scientific">marine sediment metagenome</name>
    <dbReference type="NCBI Taxonomy" id="412755"/>
    <lineage>
        <taxon>unclassified sequences</taxon>
        <taxon>metagenomes</taxon>
        <taxon>ecological metagenomes</taxon>
    </lineage>
</organism>
<feature type="domain" description="LTD" evidence="2">
    <location>
        <begin position="69"/>
        <end position="154"/>
    </location>
</feature>
<feature type="non-terminal residue" evidence="3">
    <location>
        <position position="1"/>
    </location>
</feature>
<dbReference type="InterPro" id="IPR036415">
    <property type="entry name" value="Lamin_tail_dom_sf"/>
</dbReference>
<dbReference type="InterPro" id="IPR001322">
    <property type="entry name" value="Lamin_tail_dom"/>
</dbReference>
<sequence length="249" mass="27084">AFALSENEGAVYLSSAEGDVLMGYREAEDFGASETDVSFGRYFKKSTGNYNFVAMSAATPWLPNAYPKVGPIVINEIMYNPQSGDQRQEYIELHNIGPTDITLYDPNEAQPWRFTDGIEYTFPPYPGATIPAGGYLLVVKDMTAYLAQYGLPPSGVPVLGSYDGKLSNGGEKLELSMPGDTDEYGTQRYYIRADRVNYSDGSHPEDCPGGVDLWPTEPDAGGKSLTRTIPANYGNDPNNWTAATPSPGE</sequence>
<comment type="caution">
    <text evidence="3">The sequence shown here is derived from an EMBL/GenBank/DDBJ whole genome shotgun (WGS) entry which is preliminary data.</text>
</comment>
<feature type="compositionally biased region" description="Polar residues" evidence="1">
    <location>
        <begin position="225"/>
        <end position="249"/>
    </location>
</feature>
<dbReference type="Pfam" id="PF00932">
    <property type="entry name" value="LTD"/>
    <property type="match status" value="1"/>
</dbReference>